<comment type="similarity">
    <text evidence="1">Belongs to the 'GDXG' lipolytic enzyme family.</text>
</comment>
<dbReference type="EMBL" id="CAEZYK010000022">
    <property type="protein sequence ID" value="CAB4720166.1"/>
    <property type="molecule type" value="Genomic_DNA"/>
</dbReference>
<dbReference type="InterPro" id="IPR013094">
    <property type="entry name" value="AB_hydrolase_3"/>
</dbReference>
<evidence type="ECO:0000256" key="2">
    <source>
        <dbReference type="ARBA" id="ARBA00022801"/>
    </source>
</evidence>
<name>A0A6J7Q5C0_9ZZZZ</name>
<evidence type="ECO:0000313" key="4">
    <source>
        <dbReference type="EMBL" id="CAB4720166.1"/>
    </source>
</evidence>
<dbReference type="Gene3D" id="3.40.50.1820">
    <property type="entry name" value="alpha/beta hydrolase"/>
    <property type="match status" value="1"/>
</dbReference>
<dbReference type="SUPFAM" id="SSF53474">
    <property type="entry name" value="alpha/beta-Hydrolases"/>
    <property type="match status" value="1"/>
</dbReference>
<dbReference type="InterPro" id="IPR002168">
    <property type="entry name" value="Lipase_GDXG_HIS_AS"/>
</dbReference>
<evidence type="ECO:0000256" key="1">
    <source>
        <dbReference type="ARBA" id="ARBA00010515"/>
    </source>
</evidence>
<proteinExistence type="inferred from homology"/>
<dbReference type="PANTHER" id="PTHR48081">
    <property type="entry name" value="AB HYDROLASE SUPERFAMILY PROTEIN C4A8.06C"/>
    <property type="match status" value="1"/>
</dbReference>
<keyword evidence="2" id="KW-0378">Hydrolase</keyword>
<evidence type="ECO:0000313" key="7">
    <source>
        <dbReference type="EMBL" id="CAB5011319.1"/>
    </source>
</evidence>
<dbReference type="InterPro" id="IPR050300">
    <property type="entry name" value="GDXG_lipolytic_enzyme"/>
</dbReference>
<evidence type="ECO:0000313" key="5">
    <source>
        <dbReference type="EMBL" id="CAB4894149.1"/>
    </source>
</evidence>
<dbReference type="InterPro" id="IPR029058">
    <property type="entry name" value="AB_hydrolase_fold"/>
</dbReference>
<organism evidence="7">
    <name type="scientific">freshwater metagenome</name>
    <dbReference type="NCBI Taxonomy" id="449393"/>
    <lineage>
        <taxon>unclassified sequences</taxon>
        <taxon>metagenomes</taxon>
        <taxon>ecological metagenomes</taxon>
    </lineage>
</organism>
<dbReference type="EMBL" id="CAFBPQ010000001">
    <property type="protein sequence ID" value="CAB5011319.1"/>
    <property type="molecule type" value="Genomic_DNA"/>
</dbReference>
<feature type="domain" description="Alpha/beta hydrolase fold-3" evidence="3">
    <location>
        <begin position="80"/>
        <end position="289"/>
    </location>
</feature>
<reference evidence="7" key="1">
    <citation type="submission" date="2020-05" db="EMBL/GenBank/DDBJ databases">
        <authorList>
            <person name="Chiriac C."/>
            <person name="Salcher M."/>
            <person name="Ghai R."/>
            <person name="Kavagutti S V."/>
        </authorList>
    </citation>
    <scope>NUCLEOTIDE SEQUENCE</scope>
</reference>
<protein>
    <submittedName>
        <fullName evidence="7">Unannotated protein</fullName>
    </submittedName>
</protein>
<evidence type="ECO:0000259" key="3">
    <source>
        <dbReference type="Pfam" id="PF07859"/>
    </source>
</evidence>
<evidence type="ECO:0000313" key="6">
    <source>
        <dbReference type="EMBL" id="CAB4968405.1"/>
    </source>
</evidence>
<accession>A0A6J7Q5C0</accession>
<dbReference type="AlphaFoldDB" id="A0A6J7Q5C0"/>
<dbReference type="PROSITE" id="PS01174">
    <property type="entry name" value="LIPASE_GDXG_SER"/>
    <property type="match status" value="1"/>
</dbReference>
<sequence>MPIAPDAAALIEMLDQVFPKVDEVDSAFAAREQMKALNLPSQEEVGSVQDRTINGPNGPIPVRIYQPKLSSESISGRIGVVYFHGGGWVICDLDSHDGGCRRFTNALNAIVISVDYRLAPENQFPAAVDDAWAATQWVGENADELGIDVTRVVVAGDSAGGNLAAVVAQKARDEGEIELAYQLLIYPVIDSSTTRNDYPSKTENSTGYFLTKGQMEWYRNQYLPSEADGENPHVSPHLASSLSGLAPAGIVTAEMDPLRDEGEHYGKLLIEAGVETTIYRAPGMFHGFFNMESVLPGARDAQEVAFNLIKDALTTEET</sequence>
<gene>
    <name evidence="4" type="ORF">UFOPK2683_00556</name>
    <name evidence="5" type="ORF">UFOPK3605_00093</name>
    <name evidence="6" type="ORF">UFOPK3897_00097</name>
    <name evidence="7" type="ORF">UFOPK4121_00062</name>
</gene>
<dbReference type="EMBL" id="CAFBMM010000001">
    <property type="protein sequence ID" value="CAB4894149.1"/>
    <property type="molecule type" value="Genomic_DNA"/>
</dbReference>
<dbReference type="PANTHER" id="PTHR48081:SF8">
    <property type="entry name" value="ALPHA_BETA HYDROLASE FOLD-3 DOMAIN-CONTAINING PROTEIN-RELATED"/>
    <property type="match status" value="1"/>
</dbReference>
<dbReference type="Pfam" id="PF07859">
    <property type="entry name" value="Abhydrolase_3"/>
    <property type="match status" value="1"/>
</dbReference>
<dbReference type="EMBL" id="CAFBOF010000001">
    <property type="protein sequence ID" value="CAB4968405.1"/>
    <property type="molecule type" value="Genomic_DNA"/>
</dbReference>
<dbReference type="InterPro" id="IPR033140">
    <property type="entry name" value="Lipase_GDXG_put_SER_AS"/>
</dbReference>
<dbReference type="GO" id="GO:0016787">
    <property type="term" value="F:hydrolase activity"/>
    <property type="evidence" value="ECO:0007669"/>
    <property type="project" value="UniProtKB-KW"/>
</dbReference>
<dbReference type="PROSITE" id="PS01173">
    <property type="entry name" value="LIPASE_GDXG_HIS"/>
    <property type="match status" value="1"/>
</dbReference>
<dbReference type="FunFam" id="3.40.50.1820:FF:000089">
    <property type="entry name" value="Alpha/beta hydrolase"/>
    <property type="match status" value="1"/>
</dbReference>